<evidence type="ECO:0000256" key="4">
    <source>
        <dbReference type="ARBA" id="ARBA00023136"/>
    </source>
</evidence>
<feature type="transmembrane region" description="Helical" evidence="5">
    <location>
        <begin position="282"/>
        <end position="300"/>
    </location>
</feature>
<evidence type="ECO:0000256" key="2">
    <source>
        <dbReference type="ARBA" id="ARBA00022692"/>
    </source>
</evidence>
<accession>A0A3G3K5J9</accession>
<feature type="transmembrane region" description="Helical" evidence="5">
    <location>
        <begin position="76"/>
        <end position="94"/>
    </location>
</feature>
<feature type="transmembrane region" description="Helical" evidence="5">
    <location>
        <begin position="115"/>
        <end position="138"/>
    </location>
</feature>
<proteinExistence type="predicted"/>
<feature type="transmembrane region" description="Helical" evidence="5">
    <location>
        <begin position="34"/>
        <end position="60"/>
    </location>
</feature>
<dbReference type="Proteomes" id="UP000269097">
    <property type="component" value="Chromosome"/>
</dbReference>
<evidence type="ECO:0000256" key="1">
    <source>
        <dbReference type="ARBA" id="ARBA00004141"/>
    </source>
</evidence>
<dbReference type="Pfam" id="PF02361">
    <property type="entry name" value="CbiQ"/>
    <property type="match status" value="1"/>
</dbReference>
<dbReference type="CDD" id="cd16914">
    <property type="entry name" value="EcfT"/>
    <property type="match status" value="1"/>
</dbReference>
<reference evidence="6 7" key="1">
    <citation type="submission" date="2018-10" db="EMBL/GenBank/DDBJ databases">
        <title>Genome Sequence of Cohnella sp.</title>
        <authorList>
            <person name="Srinivasan S."/>
            <person name="Kim M.K."/>
        </authorList>
    </citation>
    <scope>NUCLEOTIDE SEQUENCE [LARGE SCALE GENOMIC DNA]</scope>
    <source>
        <strain evidence="6 7">18JY8-7</strain>
    </source>
</reference>
<feature type="transmembrane region" description="Helical" evidence="5">
    <location>
        <begin position="244"/>
        <end position="262"/>
    </location>
</feature>
<evidence type="ECO:0000256" key="3">
    <source>
        <dbReference type="ARBA" id="ARBA00022989"/>
    </source>
</evidence>
<comment type="subcellular location">
    <subcellularLocation>
        <location evidence="1">Membrane</location>
        <topology evidence="1">Multi-pass membrane protein</topology>
    </subcellularLocation>
</comment>
<protein>
    <submittedName>
        <fullName evidence="6">Energy-coupling factor transporter transmembrane protein EcfT</fullName>
    </submittedName>
</protein>
<keyword evidence="4 5" id="KW-0472">Membrane</keyword>
<dbReference type="InterPro" id="IPR003339">
    <property type="entry name" value="ABC/ECF_trnsptr_transmembrane"/>
</dbReference>
<organism evidence="6 7">
    <name type="scientific">Cohnella candidum</name>
    <dbReference type="NCBI Taxonomy" id="2674991"/>
    <lineage>
        <taxon>Bacteria</taxon>
        <taxon>Bacillati</taxon>
        <taxon>Bacillota</taxon>
        <taxon>Bacilli</taxon>
        <taxon>Bacillales</taxon>
        <taxon>Paenibacillaceae</taxon>
        <taxon>Cohnella</taxon>
    </lineage>
</organism>
<dbReference type="EMBL" id="CP033433">
    <property type="protein sequence ID" value="AYQ75748.1"/>
    <property type="molecule type" value="Genomic_DNA"/>
</dbReference>
<keyword evidence="7" id="KW-1185">Reference proteome</keyword>
<dbReference type="GO" id="GO:0005886">
    <property type="term" value="C:plasma membrane"/>
    <property type="evidence" value="ECO:0007669"/>
    <property type="project" value="UniProtKB-ARBA"/>
</dbReference>
<name>A0A3G3K5J9_9BACL</name>
<dbReference type="KEGG" id="coh:EAV92_20145"/>
<evidence type="ECO:0000256" key="5">
    <source>
        <dbReference type="SAM" id="Phobius"/>
    </source>
</evidence>
<sequence length="315" mass="34898">MVLYLKRQTGRGKQGAGAMSEGFGARSLHPSVLLLYYAGGITFGMLLFHPVILLCGWAAWLAVNARLDAGREWRKWSVPMLSALVVLIIVNPLISHRGRTVWFYWGDLPITMESVAYGVTMATSLLGLLTLFVSYRLLMTEHKFLYLFARISPKAALLAMMAAGMVPRLRRRMQELILVQKTRGITVTEGSLARRAHNGARLVGSLLSWSLEDALQTADSMQARGYGTGPRSAYPAFRFRSRDLCTMAGLLAAAAAIFVLWADGNGFLNIYPRLGSLALSPGDWGAAILYVIYILLPMGWERRDRKAWRLLNSGT</sequence>
<keyword evidence="2 5" id="KW-0812">Transmembrane</keyword>
<keyword evidence="3 5" id="KW-1133">Transmembrane helix</keyword>
<evidence type="ECO:0000313" key="6">
    <source>
        <dbReference type="EMBL" id="AYQ75748.1"/>
    </source>
</evidence>
<gene>
    <name evidence="6" type="ORF">EAV92_20145</name>
</gene>
<evidence type="ECO:0000313" key="7">
    <source>
        <dbReference type="Proteomes" id="UP000269097"/>
    </source>
</evidence>
<dbReference type="AlphaFoldDB" id="A0A3G3K5J9"/>